<reference evidence="2" key="1">
    <citation type="journal article" date="2019" name="Int. J. Syst. Evol. Microbiol.">
        <title>The Global Catalogue of Microorganisms (GCM) 10K type strain sequencing project: providing services to taxonomists for standard genome sequencing and annotation.</title>
        <authorList>
            <consortium name="The Broad Institute Genomics Platform"/>
            <consortium name="The Broad Institute Genome Sequencing Center for Infectious Disease"/>
            <person name="Wu L."/>
            <person name="Ma J."/>
        </authorList>
    </citation>
    <scope>NUCLEOTIDE SEQUENCE [LARGE SCALE GENOMIC DNA]</scope>
    <source>
        <strain evidence="2">KCTC 23098</strain>
    </source>
</reference>
<sequence length="131" mass="14943">MNQKFNTIVNLQATRLDDIILYAHNPKGSGKIQSLKWHPIKLSMSGQSLAIDTEYTEAGPRYKIAANLRLKEQFSWDINYGIVLVAEFCGGEIRIIGTPHIPVRLENDWNLTQKRLSFTHVTSVFPLIYTL</sequence>
<keyword evidence="2" id="KW-1185">Reference proteome</keyword>
<dbReference type="Proteomes" id="UP001597560">
    <property type="component" value="Unassembled WGS sequence"/>
</dbReference>
<name>A0ABW6B3E5_9SPHI</name>
<proteinExistence type="predicted"/>
<protein>
    <submittedName>
        <fullName evidence="1">Uncharacterized protein</fullName>
    </submittedName>
</protein>
<gene>
    <name evidence="1" type="ORF">ACFS6J_13385</name>
</gene>
<accession>A0ABW6B3E5</accession>
<comment type="caution">
    <text evidence="1">The sequence shown here is derived from an EMBL/GenBank/DDBJ whole genome shotgun (WGS) entry which is preliminary data.</text>
</comment>
<evidence type="ECO:0000313" key="2">
    <source>
        <dbReference type="Proteomes" id="UP001597560"/>
    </source>
</evidence>
<dbReference type="EMBL" id="JBHUPA010000007">
    <property type="protein sequence ID" value="MFD2962786.1"/>
    <property type="molecule type" value="Genomic_DNA"/>
</dbReference>
<dbReference type="RefSeq" id="WP_377611041.1">
    <property type="nucleotide sequence ID" value="NZ_JBHUPA010000007.1"/>
</dbReference>
<evidence type="ECO:0000313" key="1">
    <source>
        <dbReference type="EMBL" id="MFD2962786.1"/>
    </source>
</evidence>
<organism evidence="1 2">
    <name type="scientific">Olivibacter jilunii</name>
    <dbReference type="NCBI Taxonomy" id="985016"/>
    <lineage>
        <taxon>Bacteria</taxon>
        <taxon>Pseudomonadati</taxon>
        <taxon>Bacteroidota</taxon>
        <taxon>Sphingobacteriia</taxon>
        <taxon>Sphingobacteriales</taxon>
        <taxon>Sphingobacteriaceae</taxon>
        <taxon>Olivibacter</taxon>
    </lineage>
</organism>